<evidence type="ECO:0000256" key="8">
    <source>
        <dbReference type="SAM" id="Phobius"/>
    </source>
</evidence>
<keyword evidence="5 8" id="KW-0812">Transmembrane</keyword>
<dbReference type="EMBL" id="FXSZ01000006">
    <property type="protein sequence ID" value="SMO68941.1"/>
    <property type="molecule type" value="Genomic_DNA"/>
</dbReference>
<gene>
    <name evidence="9" type="ORF">SAMN06265350_106159</name>
</gene>
<evidence type="ECO:0000313" key="9">
    <source>
        <dbReference type="EMBL" id="SMO68941.1"/>
    </source>
</evidence>
<evidence type="ECO:0000256" key="2">
    <source>
        <dbReference type="ARBA" id="ARBA00007613"/>
    </source>
</evidence>
<dbReference type="OrthoDB" id="920360at2"/>
<keyword evidence="3" id="KW-0813">Transport</keyword>
<name>A0A521DCS7_9SPHI</name>
<dbReference type="GO" id="GO:0009279">
    <property type="term" value="C:cell outer membrane"/>
    <property type="evidence" value="ECO:0007669"/>
    <property type="project" value="UniProtKB-SubCell"/>
</dbReference>
<evidence type="ECO:0000256" key="6">
    <source>
        <dbReference type="ARBA" id="ARBA00023136"/>
    </source>
</evidence>
<feature type="transmembrane region" description="Helical" evidence="8">
    <location>
        <begin position="15"/>
        <end position="34"/>
    </location>
</feature>
<evidence type="ECO:0000256" key="5">
    <source>
        <dbReference type="ARBA" id="ARBA00022692"/>
    </source>
</evidence>
<dbReference type="Gene3D" id="1.20.1600.10">
    <property type="entry name" value="Outer membrane efflux proteins (OEP)"/>
    <property type="match status" value="1"/>
</dbReference>
<dbReference type="Proteomes" id="UP000315971">
    <property type="component" value="Unassembled WGS sequence"/>
</dbReference>
<proteinExistence type="inferred from homology"/>
<dbReference type="GO" id="GO:0015288">
    <property type="term" value="F:porin activity"/>
    <property type="evidence" value="ECO:0007669"/>
    <property type="project" value="TreeGrafter"/>
</dbReference>
<sequence length="429" mass="49772">MNCENSEKWRFTMCIIKKIISITIITLLPFWGLAQQKVMTLDSILTRIKQNSPQLLQYDARIKAVEESAKGAKAWMAPMAGVGTFMTPYPGQMAEQPGDQGQFMISLEQDIPNPIKLNARASYMKSKAGIEAQNKNVSYNELRSQAKKLYYEWLVLDKKIAVLQQNKDILQTMKKLAEIRFTYNQGLLSSIYKTEARIGEVEDMLVETNSKIQENKYWMKGLMNVPYDFDFTIDTTCQVKYDMTVLPDTAYLGSARSDIQRMNETIQSMKLNQTVIKSEAKPDFKIKFDHMIGYNPHMPLMYTLMGMVSIPMAPWSSKMYKSGVRQMDYEIEAMKKEREAMLNQMSGMSFSMKHGLHTMEHHLTNYETHILPALKKSFETLMISYQENKLDLPLVIDGWEALNMAQMKYLEQKQQYYQMIADYEKQLEK</sequence>
<evidence type="ECO:0000256" key="7">
    <source>
        <dbReference type="ARBA" id="ARBA00023237"/>
    </source>
</evidence>
<evidence type="ECO:0000256" key="4">
    <source>
        <dbReference type="ARBA" id="ARBA00022452"/>
    </source>
</evidence>
<dbReference type="PANTHER" id="PTHR30026">
    <property type="entry name" value="OUTER MEMBRANE PROTEIN TOLC"/>
    <property type="match status" value="1"/>
</dbReference>
<reference evidence="9 10" key="1">
    <citation type="submission" date="2017-05" db="EMBL/GenBank/DDBJ databases">
        <authorList>
            <person name="Varghese N."/>
            <person name="Submissions S."/>
        </authorList>
    </citation>
    <scope>NUCLEOTIDE SEQUENCE [LARGE SCALE GENOMIC DNA]</scope>
    <source>
        <strain evidence="9 10">DSM 21342</strain>
    </source>
</reference>
<dbReference type="InterPro" id="IPR051906">
    <property type="entry name" value="TolC-like"/>
</dbReference>
<dbReference type="InterPro" id="IPR003423">
    <property type="entry name" value="OMP_efflux"/>
</dbReference>
<keyword evidence="7" id="KW-0998">Cell outer membrane</keyword>
<dbReference type="PANTHER" id="PTHR30026:SF20">
    <property type="entry name" value="OUTER MEMBRANE PROTEIN TOLC"/>
    <property type="match status" value="1"/>
</dbReference>
<keyword evidence="10" id="KW-1185">Reference proteome</keyword>
<dbReference type="Pfam" id="PF02321">
    <property type="entry name" value="OEP"/>
    <property type="match status" value="1"/>
</dbReference>
<evidence type="ECO:0000256" key="3">
    <source>
        <dbReference type="ARBA" id="ARBA00022448"/>
    </source>
</evidence>
<accession>A0A521DCS7</accession>
<keyword evidence="6 8" id="KW-0472">Membrane</keyword>
<dbReference type="GO" id="GO:1990281">
    <property type="term" value="C:efflux pump complex"/>
    <property type="evidence" value="ECO:0007669"/>
    <property type="project" value="TreeGrafter"/>
</dbReference>
<keyword evidence="4" id="KW-1134">Transmembrane beta strand</keyword>
<protein>
    <submittedName>
        <fullName evidence="9">Outer membrane protein TolC</fullName>
    </submittedName>
</protein>
<comment type="similarity">
    <text evidence="2">Belongs to the outer membrane factor (OMF) (TC 1.B.17) family.</text>
</comment>
<dbReference type="SUPFAM" id="SSF56954">
    <property type="entry name" value="Outer membrane efflux proteins (OEP)"/>
    <property type="match status" value="1"/>
</dbReference>
<organism evidence="9 10">
    <name type="scientific">Solitalea koreensis</name>
    <dbReference type="NCBI Taxonomy" id="543615"/>
    <lineage>
        <taxon>Bacteria</taxon>
        <taxon>Pseudomonadati</taxon>
        <taxon>Bacteroidota</taxon>
        <taxon>Sphingobacteriia</taxon>
        <taxon>Sphingobacteriales</taxon>
        <taxon>Sphingobacteriaceae</taxon>
        <taxon>Solitalea</taxon>
    </lineage>
</organism>
<comment type="subcellular location">
    <subcellularLocation>
        <location evidence="1">Cell outer membrane</location>
    </subcellularLocation>
</comment>
<evidence type="ECO:0000256" key="1">
    <source>
        <dbReference type="ARBA" id="ARBA00004442"/>
    </source>
</evidence>
<dbReference type="AlphaFoldDB" id="A0A521DCS7"/>
<keyword evidence="8" id="KW-1133">Transmembrane helix</keyword>
<dbReference type="GO" id="GO:0015562">
    <property type="term" value="F:efflux transmembrane transporter activity"/>
    <property type="evidence" value="ECO:0007669"/>
    <property type="project" value="InterPro"/>
</dbReference>
<evidence type="ECO:0000313" key="10">
    <source>
        <dbReference type="Proteomes" id="UP000315971"/>
    </source>
</evidence>